<dbReference type="PRINTS" id="PR00455">
    <property type="entry name" value="HTHTETR"/>
</dbReference>
<evidence type="ECO:0000259" key="5">
    <source>
        <dbReference type="PROSITE" id="PS50977"/>
    </source>
</evidence>
<organism evidence="6 7">
    <name type="scientific">Brachybacterium kimchii</name>
    <dbReference type="NCBI Taxonomy" id="2942909"/>
    <lineage>
        <taxon>Bacteria</taxon>
        <taxon>Bacillati</taxon>
        <taxon>Actinomycetota</taxon>
        <taxon>Actinomycetes</taxon>
        <taxon>Micrococcales</taxon>
        <taxon>Dermabacteraceae</taxon>
        <taxon>Brachybacterium</taxon>
    </lineage>
</organism>
<dbReference type="InterPro" id="IPR041347">
    <property type="entry name" value="MftR_C"/>
</dbReference>
<dbReference type="Pfam" id="PF17754">
    <property type="entry name" value="TetR_C_14"/>
    <property type="match status" value="1"/>
</dbReference>
<feature type="domain" description="HTH tetR-type" evidence="5">
    <location>
        <begin position="9"/>
        <end position="69"/>
    </location>
</feature>
<dbReference type="EMBL" id="CP097218">
    <property type="protein sequence ID" value="UQN31428.1"/>
    <property type="molecule type" value="Genomic_DNA"/>
</dbReference>
<reference evidence="6" key="1">
    <citation type="submission" date="2022-05" db="EMBL/GenBank/DDBJ databases">
        <title>Genomic analysis of Brachybacterium sp. CBA3104.</title>
        <authorList>
            <person name="Roh S.W."/>
            <person name="Kim Y.B."/>
            <person name="Kim Y."/>
        </authorList>
    </citation>
    <scope>NUCLEOTIDE SEQUENCE</scope>
    <source>
        <strain evidence="6">CBA3104</strain>
    </source>
</reference>
<keyword evidence="7" id="KW-1185">Reference proteome</keyword>
<evidence type="ECO:0000256" key="4">
    <source>
        <dbReference type="PROSITE-ProRule" id="PRU00335"/>
    </source>
</evidence>
<evidence type="ECO:0000313" key="7">
    <source>
        <dbReference type="Proteomes" id="UP001055868"/>
    </source>
</evidence>
<dbReference type="Pfam" id="PF00440">
    <property type="entry name" value="TetR_N"/>
    <property type="match status" value="1"/>
</dbReference>
<name>A0ABY4NA41_9MICO</name>
<dbReference type="RefSeq" id="WP_249480850.1">
    <property type="nucleotide sequence ID" value="NZ_CP097218.1"/>
</dbReference>
<evidence type="ECO:0000256" key="3">
    <source>
        <dbReference type="ARBA" id="ARBA00023163"/>
    </source>
</evidence>
<dbReference type="InterPro" id="IPR050109">
    <property type="entry name" value="HTH-type_TetR-like_transc_reg"/>
</dbReference>
<dbReference type="SUPFAM" id="SSF46689">
    <property type="entry name" value="Homeodomain-like"/>
    <property type="match status" value="1"/>
</dbReference>
<keyword evidence="2 4" id="KW-0238">DNA-binding</keyword>
<dbReference type="InterPro" id="IPR009057">
    <property type="entry name" value="Homeodomain-like_sf"/>
</dbReference>
<dbReference type="Proteomes" id="UP001055868">
    <property type="component" value="Chromosome"/>
</dbReference>
<evidence type="ECO:0000256" key="2">
    <source>
        <dbReference type="ARBA" id="ARBA00023125"/>
    </source>
</evidence>
<dbReference type="PANTHER" id="PTHR30055:SF238">
    <property type="entry name" value="MYCOFACTOCIN BIOSYNTHESIS TRANSCRIPTIONAL REGULATOR MFTR-RELATED"/>
    <property type="match status" value="1"/>
</dbReference>
<gene>
    <name evidence="6" type="ORF">M4486_09170</name>
</gene>
<dbReference type="InterPro" id="IPR001647">
    <property type="entry name" value="HTH_TetR"/>
</dbReference>
<evidence type="ECO:0000256" key="1">
    <source>
        <dbReference type="ARBA" id="ARBA00023015"/>
    </source>
</evidence>
<feature type="DNA-binding region" description="H-T-H motif" evidence="4">
    <location>
        <begin position="32"/>
        <end position="51"/>
    </location>
</feature>
<dbReference type="PANTHER" id="PTHR30055">
    <property type="entry name" value="HTH-TYPE TRANSCRIPTIONAL REGULATOR RUTR"/>
    <property type="match status" value="1"/>
</dbReference>
<keyword evidence="1" id="KW-0805">Transcription regulation</keyword>
<dbReference type="PROSITE" id="PS01081">
    <property type="entry name" value="HTH_TETR_1"/>
    <property type="match status" value="1"/>
</dbReference>
<protein>
    <submittedName>
        <fullName evidence="6">TetR/AcrR family transcriptional regulator</fullName>
    </submittedName>
</protein>
<proteinExistence type="predicted"/>
<dbReference type="PROSITE" id="PS50977">
    <property type="entry name" value="HTH_TETR_2"/>
    <property type="match status" value="1"/>
</dbReference>
<keyword evidence="3" id="KW-0804">Transcription</keyword>
<dbReference type="InterPro" id="IPR023772">
    <property type="entry name" value="DNA-bd_HTH_TetR-type_CS"/>
</dbReference>
<dbReference type="Gene3D" id="1.10.357.10">
    <property type="entry name" value="Tetracycline Repressor, domain 2"/>
    <property type="match status" value="1"/>
</dbReference>
<evidence type="ECO:0000313" key="6">
    <source>
        <dbReference type="EMBL" id="UQN31428.1"/>
    </source>
</evidence>
<sequence>MGLRERKAQQTRERIVEVALARFATQGYDRTTMEGIAAEAGVHPATLYRYFPSKDQIVLAEFATSIEKLAETFEDSSPDLRPEAALMQAIDAVLEPEDQEHREQRRQLRAIIDQSPPARARVWDLLAQQRRRLADEIGRRTGTEPTAPRIVLTARLAVLVAETAADLWRDGDGETPGREIARDLARLLADGSVLLPDAGADIDADVDAG</sequence>
<accession>A0ABY4NA41</accession>